<feature type="site" description="Important for catalytic activity, responsible for pKa modulation of the active site Glu and correct orientation of both the proton donor and substrate" evidence="5">
    <location>
        <position position="152"/>
    </location>
</feature>
<evidence type="ECO:0000256" key="1">
    <source>
        <dbReference type="ARBA" id="ARBA00009865"/>
    </source>
</evidence>
<dbReference type="PATRIC" id="fig|1379910.4.peg.1160"/>
<proteinExistence type="inferred from homology"/>
<dbReference type="Pfam" id="PF17851">
    <property type="entry name" value="GH43_C2"/>
    <property type="match status" value="1"/>
</dbReference>
<dbReference type="InterPro" id="IPR023296">
    <property type="entry name" value="Glyco_hydro_beta-prop_sf"/>
</dbReference>
<accession>A0A0H4VIG7</accession>
<evidence type="ECO:0000313" key="10">
    <source>
        <dbReference type="Proteomes" id="UP000036458"/>
    </source>
</evidence>
<dbReference type="GO" id="GO:0004553">
    <property type="term" value="F:hydrolase activity, hydrolyzing O-glycosyl compounds"/>
    <property type="evidence" value="ECO:0007669"/>
    <property type="project" value="InterPro"/>
</dbReference>
<dbReference type="CDD" id="cd18617">
    <property type="entry name" value="GH43_XynB-like"/>
    <property type="match status" value="1"/>
</dbReference>
<keyword evidence="2 6" id="KW-0378">Hydrolase</keyword>
<feature type="domain" description="Beta-xylosidase C-terminal Concanavalin A-like" evidence="8">
    <location>
        <begin position="365"/>
        <end position="559"/>
    </location>
</feature>
<dbReference type="OrthoDB" id="9801455at2"/>
<dbReference type="SUPFAM" id="SSF49899">
    <property type="entry name" value="Concanavalin A-like lectins/glucanases"/>
    <property type="match status" value="1"/>
</dbReference>
<dbReference type="InterPro" id="IPR041542">
    <property type="entry name" value="GH43_C2"/>
</dbReference>
<dbReference type="STRING" id="1379910.TH63_05320"/>
<dbReference type="Gene3D" id="2.115.10.20">
    <property type="entry name" value="Glycosyl hydrolase domain, family 43"/>
    <property type="match status" value="1"/>
</dbReference>
<evidence type="ECO:0000256" key="6">
    <source>
        <dbReference type="RuleBase" id="RU361187"/>
    </source>
</evidence>
<dbReference type="RefSeq" id="WP_048920034.1">
    <property type="nucleotide sequence ID" value="NZ_CP010777.1"/>
</dbReference>
<evidence type="ECO:0000256" key="2">
    <source>
        <dbReference type="ARBA" id="ARBA00022801"/>
    </source>
</evidence>
<reference evidence="9 10" key="1">
    <citation type="submission" date="2015-01" db="EMBL/GenBank/DDBJ databases">
        <title>Rufibacter sp./DG31D/ whole genome sequencing.</title>
        <authorList>
            <person name="Kim M.K."/>
            <person name="Srinivasan S."/>
            <person name="Lee J.-J."/>
        </authorList>
    </citation>
    <scope>NUCLEOTIDE SEQUENCE [LARGE SCALE GENOMIC DNA]</scope>
    <source>
        <strain evidence="9 10">DG31D</strain>
    </source>
</reference>
<gene>
    <name evidence="9" type="ORF">TH63_05320</name>
</gene>
<dbReference type="PANTHER" id="PTHR42812">
    <property type="entry name" value="BETA-XYLOSIDASE"/>
    <property type="match status" value="1"/>
</dbReference>
<feature type="chain" id="PRO_5005211839" evidence="7">
    <location>
        <begin position="22"/>
        <end position="574"/>
    </location>
</feature>
<keyword evidence="10" id="KW-1185">Reference proteome</keyword>
<dbReference type="Proteomes" id="UP000036458">
    <property type="component" value="Chromosome"/>
</dbReference>
<dbReference type="EMBL" id="CP010777">
    <property type="protein sequence ID" value="AKQ45183.1"/>
    <property type="molecule type" value="Genomic_DNA"/>
</dbReference>
<evidence type="ECO:0000256" key="7">
    <source>
        <dbReference type="SAM" id="SignalP"/>
    </source>
</evidence>
<dbReference type="Pfam" id="PF04616">
    <property type="entry name" value="Glyco_hydro_43"/>
    <property type="match status" value="1"/>
</dbReference>
<feature type="signal peptide" evidence="7">
    <location>
        <begin position="1"/>
        <end position="21"/>
    </location>
</feature>
<organism evidence="9 10">
    <name type="scientific">Rufibacter radiotolerans</name>
    <dbReference type="NCBI Taxonomy" id="1379910"/>
    <lineage>
        <taxon>Bacteria</taxon>
        <taxon>Pseudomonadati</taxon>
        <taxon>Bacteroidota</taxon>
        <taxon>Cytophagia</taxon>
        <taxon>Cytophagales</taxon>
        <taxon>Hymenobacteraceae</taxon>
        <taxon>Rufibacter</taxon>
    </lineage>
</organism>
<feature type="active site" description="Proton acceptor" evidence="4">
    <location>
        <position position="45"/>
    </location>
</feature>
<dbReference type="InterPro" id="IPR013320">
    <property type="entry name" value="ConA-like_dom_sf"/>
</dbReference>
<protein>
    <submittedName>
        <fullName evidence="9">Xylan 1,4-beta-xylosidase</fullName>
    </submittedName>
</protein>
<dbReference type="GO" id="GO:0005975">
    <property type="term" value="P:carbohydrate metabolic process"/>
    <property type="evidence" value="ECO:0007669"/>
    <property type="project" value="InterPro"/>
</dbReference>
<dbReference type="SUPFAM" id="SSF75005">
    <property type="entry name" value="Arabinanase/levansucrase/invertase"/>
    <property type="match status" value="1"/>
</dbReference>
<name>A0A0H4VIG7_9BACT</name>
<dbReference type="Gene3D" id="2.60.120.200">
    <property type="match status" value="1"/>
</dbReference>
<evidence type="ECO:0000256" key="4">
    <source>
        <dbReference type="PIRSR" id="PIRSR606710-1"/>
    </source>
</evidence>
<keyword evidence="3 6" id="KW-0326">Glycosidase</keyword>
<comment type="similarity">
    <text evidence="1 6">Belongs to the glycosyl hydrolase 43 family.</text>
</comment>
<evidence type="ECO:0000313" key="9">
    <source>
        <dbReference type="EMBL" id="AKQ45183.1"/>
    </source>
</evidence>
<dbReference type="PANTHER" id="PTHR42812:SF12">
    <property type="entry name" value="BETA-XYLOSIDASE-RELATED"/>
    <property type="match status" value="1"/>
</dbReference>
<sequence length="574" mass="64368">MKNKLLSAAAAFFTLAVLGFASLLPAAAQQKQTFQNPIFPGFYPDPSVLRVGEDYYLIHSSFAYFPGVPIFHSKDLVNWTQIGNILDRPEQLNLDGHNVSRGIFAPTISYKDGTFYMVTTLIDKGGNFVVTATNPAGPWSKPHWLPNVNGIDPSIFHDDDGKSYIMYNSDAPDNKPLYDGHRTIRMFEIDLKTMKTVGPQHLLVNGGVDLSKKPVWIEGPHIYKVTGFYYLMAAEGGTSVNHSEVVLRSKTVTGPYIPYEKNPILTQRHLPGDRPNPVSATGHADLVQTQNGDWWAVFLATRPYSGAQDHYNTGRETFLAPVTWKEGWPIINPDHDLVQYNYPVPNLPAQKKPAFPLTGNFSFHEEFKGTTLPMYWLQLRTPRYQWYSLSKPLGKLTLEVRPESFSEKMNVSFLARRQQHVKGSASTEMEFAPTKENEFAGLVAFQNSEHYYALGKTLKGNQPVVQLLKADKTVLAEKVLTEKEGKKPVYLKVSFNGGTYAFYYATKKGKWQLLQDNVDGKYLSTRVAGGFVGVTLGLYATSNGLPSTNRASFDWFDYEGNDDIFEKPSLTKAK</sequence>
<keyword evidence="7" id="KW-0732">Signal</keyword>
<dbReference type="AlphaFoldDB" id="A0A0H4VIG7"/>
<dbReference type="InterPro" id="IPR051795">
    <property type="entry name" value="Glycosyl_Hydrlase_43"/>
</dbReference>
<evidence type="ECO:0000259" key="8">
    <source>
        <dbReference type="Pfam" id="PF17851"/>
    </source>
</evidence>
<evidence type="ECO:0000256" key="3">
    <source>
        <dbReference type="ARBA" id="ARBA00023295"/>
    </source>
</evidence>
<dbReference type="InterPro" id="IPR006710">
    <property type="entry name" value="Glyco_hydro_43"/>
</dbReference>
<feature type="active site" description="Proton donor" evidence="4">
    <location>
        <position position="218"/>
    </location>
</feature>
<evidence type="ECO:0000256" key="5">
    <source>
        <dbReference type="PIRSR" id="PIRSR606710-2"/>
    </source>
</evidence>
<dbReference type="KEGG" id="ruf:TH63_05320"/>